<dbReference type="InterPro" id="IPR027417">
    <property type="entry name" value="P-loop_NTPase"/>
</dbReference>
<dbReference type="OrthoDB" id="3650366at2759"/>
<dbReference type="Gene3D" id="3.40.50.300">
    <property type="entry name" value="P-loop containing nucleotide triphosphate hydrolases"/>
    <property type="match status" value="1"/>
</dbReference>
<reference evidence="1" key="1">
    <citation type="submission" date="2020-04" db="EMBL/GenBank/DDBJ databases">
        <title>Draft genome resource of the tomato pathogen Pseudocercospora fuligena.</title>
        <authorList>
            <person name="Zaccaron A."/>
        </authorList>
    </citation>
    <scope>NUCLEOTIDE SEQUENCE</scope>
    <source>
        <strain evidence="1">PF001</strain>
    </source>
</reference>
<dbReference type="Proteomes" id="UP000660729">
    <property type="component" value="Unassembled WGS sequence"/>
</dbReference>
<comment type="caution">
    <text evidence="1">The sequence shown here is derived from an EMBL/GenBank/DDBJ whole genome shotgun (WGS) entry which is preliminary data.</text>
</comment>
<accession>A0A8H6VBT9</accession>
<keyword evidence="2" id="KW-1185">Reference proteome</keyword>
<dbReference type="PANTHER" id="PTHR48419">
    <property type="entry name" value="SULFOTRANSFERASE DOMAIN-CONTAINING PROTEIN"/>
    <property type="match status" value="1"/>
</dbReference>
<evidence type="ECO:0000313" key="1">
    <source>
        <dbReference type="EMBL" id="KAF7186493.1"/>
    </source>
</evidence>
<organism evidence="1 2">
    <name type="scientific">Pseudocercospora fuligena</name>
    <dbReference type="NCBI Taxonomy" id="685502"/>
    <lineage>
        <taxon>Eukaryota</taxon>
        <taxon>Fungi</taxon>
        <taxon>Dikarya</taxon>
        <taxon>Ascomycota</taxon>
        <taxon>Pezizomycotina</taxon>
        <taxon>Dothideomycetes</taxon>
        <taxon>Dothideomycetidae</taxon>
        <taxon>Mycosphaerellales</taxon>
        <taxon>Mycosphaerellaceae</taxon>
        <taxon>Pseudocercospora</taxon>
    </lineage>
</organism>
<proteinExistence type="predicted"/>
<name>A0A8H6VBT9_9PEZI</name>
<dbReference type="AlphaFoldDB" id="A0A8H6VBT9"/>
<evidence type="ECO:0000313" key="2">
    <source>
        <dbReference type="Proteomes" id="UP000660729"/>
    </source>
</evidence>
<sequence>MFSLKPEILFNSIRDGAVDRTSNPTRYPDDFFRSLTPIFLIRHPALVIPSYYKQQRDTLHLEASDECLTAFTTQRFTRLVFDVFRAKAGSDEPPLVIDAKDLVHETMLTMEKLCERLGLDPNGVQYNWSPVPPDQWPNMPMSELGMLFFTDLWGSGRVYGSGEKAMEDTLDLDHETKKWSDEFGEDTAKHLRRLVDEDMPHYEYMKQFKITAF</sequence>
<evidence type="ECO:0008006" key="3">
    <source>
        <dbReference type="Google" id="ProtNLM"/>
    </source>
</evidence>
<dbReference type="InterPro" id="IPR053226">
    <property type="entry name" value="Pyrrolopyrazine_biosynth_F"/>
</dbReference>
<dbReference type="EMBL" id="JABCIY010000252">
    <property type="protein sequence ID" value="KAF7186493.1"/>
    <property type="molecule type" value="Genomic_DNA"/>
</dbReference>
<dbReference type="SUPFAM" id="SSF52540">
    <property type="entry name" value="P-loop containing nucleoside triphosphate hydrolases"/>
    <property type="match status" value="1"/>
</dbReference>
<gene>
    <name evidence="1" type="ORF">HII31_12195</name>
</gene>
<protein>
    <recommendedName>
        <fullName evidence="3">Sulfotransferase domain-containing protein</fullName>
    </recommendedName>
</protein>
<dbReference type="PANTHER" id="PTHR48419:SF1">
    <property type="entry name" value="SULFOTRANSFERASE DOMAIN-CONTAINING PROTEIN"/>
    <property type="match status" value="1"/>
</dbReference>